<feature type="transmembrane region" description="Helical" evidence="1">
    <location>
        <begin position="106"/>
        <end position="128"/>
    </location>
</feature>
<feature type="transmembrane region" description="Helical" evidence="1">
    <location>
        <begin position="20"/>
        <end position="43"/>
    </location>
</feature>
<keyword evidence="3" id="KW-1185">Reference proteome</keyword>
<organism evidence="2 3">
    <name type="scientific">Planotetraspora silvatica</name>
    <dbReference type="NCBI Taxonomy" id="234614"/>
    <lineage>
        <taxon>Bacteria</taxon>
        <taxon>Bacillati</taxon>
        <taxon>Actinomycetota</taxon>
        <taxon>Actinomycetes</taxon>
        <taxon>Streptosporangiales</taxon>
        <taxon>Streptosporangiaceae</taxon>
        <taxon>Planotetraspora</taxon>
    </lineage>
</organism>
<evidence type="ECO:0000313" key="3">
    <source>
        <dbReference type="Proteomes" id="UP000644610"/>
    </source>
</evidence>
<keyword evidence="1" id="KW-0812">Transmembrane</keyword>
<dbReference type="RefSeq" id="WP_203980785.1">
    <property type="nucleotide sequence ID" value="NZ_BAAAKY010000074.1"/>
</dbReference>
<feature type="transmembrane region" description="Helical" evidence="1">
    <location>
        <begin position="81"/>
        <end position="100"/>
    </location>
</feature>
<accession>A0A8J3UTY3</accession>
<proteinExistence type="predicted"/>
<gene>
    <name evidence="2" type="ORF">Psi02_77110</name>
</gene>
<name>A0A8J3UTY3_9ACTN</name>
<dbReference type="EMBL" id="BOOQ01000065">
    <property type="protein sequence ID" value="GII51287.1"/>
    <property type="molecule type" value="Genomic_DNA"/>
</dbReference>
<sequence>MAAAAEKNERMSLAVKSAQFIMIVQGALGLLSSVLLIAPLTASGGKGDVLTSLVLALSVVIALLIGWWAGKWISRRRRVRIAALGLECLMALTYVSGRTLDPPPYMYSLVLPVVVLLLLLLPSAKAWFDR</sequence>
<reference evidence="2" key="1">
    <citation type="submission" date="2021-01" db="EMBL/GenBank/DDBJ databases">
        <title>Whole genome shotgun sequence of Planotetraspora silvatica NBRC 100141.</title>
        <authorList>
            <person name="Komaki H."/>
            <person name="Tamura T."/>
        </authorList>
    </citation>
    <scope>NUCLEOTIDE SEQUENCE</scope>
    <source>
        <strain evidence="2">NBRC 100141</strain>
    </source>
</reference>
<comment type="caution">
    <text evidence="2">The sequence shown here is derived from an EMBL/GenBank/DDBJ whole genome shotgun (WGS) entry which is preliminary data.</text>
</comment>
<protein>
    <submittedName>
        <fullName evidence="2">Uncharacterized protein</fullName>
    </submittedName>
</protein>
<dbReference type="AlphaFoldDB" id="A0A8J3UTY3"/>
<dbReference type="Proteomes" id="UP000644610">
    <property type="component" value="Unassembled WGS sequence"/>
</dbReference>
<keyword evidence="1" id="KW-1133">Transmembrane helix</keyword>
<evidence type="ECO:0000313" key="2">
    <source>
        <dbReference type="EMBL" id="GII51287.1"/>
    </source>
</evidence>
<keyword evidence="1" id="KW-0472">Membrane</keyword>
<evidence type="ECO:0000256" key="1">
    <source>
        <dbReference type="SAM" id="Phobius"/>
    </source>
</evidence>
<feature type="transmembrane region" description="Helical" evidence="1">
    <location>
        <begin position="49"/>
        <end position="69"/>
    </location>
</feature>